<evidence type="ECO:0000256" key="1">
    <source>
        <dbReference type="SAM" id="Phobius"/>
    </source>
</evidence>
<keyword evidence="1" id="KW-1133">Transmembrane helix</keyword>
<proteinExistence type="predicted"/>
<dbReference type="AlphaFoldDB" id="A0AAN9LMJ2"/>
<feature type="transmembrane region" description="Helical" evidence="1">
    <location>
        <begin position="6"/>
        <end position="26"/>
    </location>
</feature>
<comment type="caution">
    <text evidence="2">The sequence shown here is derived from an EMBL/GenBank/DDBJ whole genome shotgun (WGS) entry which is preliminary data.</text>
</comment>
<keyword evidence="1" id="KW-0812">Transmembrane</keyword>
<protein>
    <submittedName>
        <fullName evidence="2">Uncharacterized protein</fullName>
    </submittedName>
</protein>
<evidence type="ECO:0000313" key="3">
    <source>
        <dbReference type="Proteomes" id="UP001367508"/>
    </source>
</evidence>
<organism evidence="2 3">
    <name type="scientific">Canavalia gladiata</name>
    <name type="common">Sword bean</name>
    <name type="synonym">Dolichos gladiatus</name>
    <dbReference type="NCBI Taxonomy" id="3824"/>
    <lineage>
        <taxon>Eukaryota</taxon>
        <taxon>Viridiplantae</taxon>
        <taxon>Streptophyta</taxon>
        <taxon>Embryophyta</taxon>
        <taxon>Tracheophyta</taxon>
        <taxon>Spermatophyta</taxon>
        <taxon>Magnoliopsida</taxon>
        <taxon>eudicotyledons</taxon>
        <taxon>Gunneridae</taxon>
        <taxon>Pentapetalae</taxon>
        <taxon>rosids</taxon>
        <taxon>fabids</taxon>
        <taxon>Fabales</taxon>
        <taxon>Fabaceae</taxon>
        <taxon>Papilionoideae</taxon>
        <taxon>50 kb inversion clade</taxon>
        <taxon>NPAAA clade</taxon>
        <taxon>indigoferoid/millettioid clade</taxon>
        <taxon>Phaseoleae</taxon>
        <taxon>Canavalia</taxon>
    </lineage>
</organism>
<sequence>MAFHNYGPFFFGILCIALVLISDQLTKFGSDISGTMSWAMFSRLQQNMRFSWLSLWRLLDTLFVLL</sequence>
<dbReference type="EMBL" id="JAYMYQ010000004">
    <property type="protein sequence ID" value="KAK7338714.1"/>
    <property type="molecule type" value="Genomic_DNA"/>
</dbReference>
<keyword evidence="1" id="KW-0472">Membrane</keyword>
<keyword evidence="3" id="KW-1185">Reference proteome</keyword>
<gene>
    <name evidence="2" type="ORF">VNO77_19343</name>
</gene>
<evidence type="ECO:0000313" key="2">
    <source>
        <dbReference type="EMBL" id="KAK7338714.1"/>
    </source>
</evidence>
<reference evidence="2 3" key="1">
    <citation type="submission" date="2024-01" db="EMBL/GenBank/DDBJ databases">
        <title>The genomes of 5 underutilized Papilionoideae crops provide insights into root nodulation and disease resistanc.</title>
        <authorList>
            <person name="Jiang F."/>
        </authorList>
    </citation>
    <scope>NUCLEOTIDE SEQUENCE [LARGE SCALE GENOMIC DNA]</scope>
    <source>
        <strain evidence="2">LVBAO_FW01</strain>
        <tissue evidence="2">Leaves</tissue>
    </source>
</reference>
<name>A0AAN9LMJ2_CANGL</name>
<accession>A0AAN9LMJ2</accession>
<dbReference type="Proteomes" id="UP001367508">
    <property type="component" value="Unassembled WGS sequence"/>
</dbReference>